<name>A0A7C9RQA0_9PSEU</name>
<protein>
    <recommendedName>
        <fullName evidence="1">UPF0303 protein G7043_13235</fullName>
    </recommendedName>
</protein>
<dbReference type="Proteomes" id="UP000481360">
    <property type="component" value="Unassembled WGS sequence"/>
</dbReference>
<dbReference type="NCBIfam" id="NF002696">
    <property type="entry name" value="PRK02487.1-5"/>
    <property type="match status" value="1"/>
</dbReference>
<keyword evidence="4" id="KW-1185">Reference proteome</keyword>
<comment type="caution">
    <text evidence="3">The sequence shown here is derived from an EMBL/GenBank/DDBJ whole genome shotgun (WGS) entry which is preliminary data.</text>
</comment>
<dbReference type="SUPFAM" id="SSF143744">
    <property type="entry name" value="GlcG-like"/>
    <property type="match status" value="1"/>
</dbReference>
<feature type="compositionally biased region" description="Basic and acidic residues" evidence="2">
    <location>
        <begin position="30"/>
        <end position="47"/>
    </location>
</feature>
<dbReference type="PANTHER" id="PTHR28255">
    <property type="match status" value="1"/>
</dbReference>
<dbReference type="InterPro" id="IPR010371">
    <property type="entry name" value="YBR137W-like"/>
</dbReference>
<comment type="similarity">
    <text evidence="1">Belongs to the UPF0303 family.</text>
</comment>
<gene>
    <name evidence="3" type="ORF">G7043_13235</name>
</gene>
<dbReference type="Pfam" id="PF03928">
    <property type="entry name" value="HbpS-like"/>
    <property type="match status" value="1"/>
</dbReference>
<sequence>MGLRDAQRAVGRARPDDRGACRARRLRDLLHRTAGRADPRRPHERRPGVAGHRGRLHVRTREPGGRAVNSEELLAQERRLQFTRFGNDVAIELGLHLLDAAREQGLPIAISVQRNGHRLFHASLPGTSPDNDRWLERKTRVVDRFGHSSFYVGTTFREKGTTFEAESRLDQDLYAAHGGVFPVILRGTGPVGTVGVSGLPQAEDHEFVVTQLESFLNSRDA</sequence>
<dbReference type="Gene3D" id="3.30.450.150">
    <property type="entry name" value="Haem-degrading domain"/>
    <property type="match status" value="1"/>
</dbReference>
<reference evidence="3 4" key="1">
    <citation type="submission" date="2020-03" db="EMBL/GenBank/DDBJ databases">
        <title>Isolation and identification of active actinomycetes.</title>
        <authorList>
            <person name="Sun X."/>
        </authorList>
    </citation>
    <scope>NUCLEOTIDE SEQUENCE [LARGE SCALE GENOMIC DNA]</scope>
    <source>
        <strain evidence="3 4">NEAU-D13</strain>
    </source>
</reference>
<dbReference type="InterPro" id="IPR005624">
    <property type="entry name" value="PduO/GlcC-like"/>
</dbReference>
<evidence type="ECO:0000313" key="4">
    <source>
        <dbReference type="Proteomes" id="UP000481360"/>
    </source>
</evidence>
<dbReference type="HAMAP" id="MF_00761">
    <property type="entry name" value="UPF0303"/>
    <property type="match status" value="1"/>
</dbReference>
<dbReference type="InterPro" id="IPR038084">
    <property type="entry name" value="PduO/GlcC-like_sf"/>
</dbReference>
<dbReference type="EMBL" id="JAAMPJ010000003">
    <property type="protein sequence ID" value="NGY59887.1"/>
    <property type="molecule type" value="Genomic_DNA"/>
</dbReference>
<organism evidence="3 4">
    <name type="scientific">Lentzea alba</name>
    <dbReference type="NCBI Taxonomy" id="2714351"/>
    <lineage>
        <taxon>Bacteria</taxon>
        <taxon>Bacillati</taxon>
        <taxon>Actinomycetota</taxon>
        <taxon>Actinomycetes</taxon>
        <taxon>Pseudonocardiales</taxon>
        <taxon>Pseudonocardiaceae</taxon>
        <taxon>Lentzea</taxon>
    </lineage>
</organism>
<evidence type="ECO:0000256" key="1">
    <source>
        <dbReference type="HAMAP-Rule" id="MF_00761"/>
    </source>
</evidence>
<dbReference type="AlphaFoldDB" id="A0A7C9RQA0"/>
<evidence type="ECO:0000256" key="2">
    <source>
        <dbReference type="SAM" id="MobiDB-lite"/>
    </source>
</evidence>
<dbReference type="PANTHER" id="PTHR28255:SF1">
    <property type="entry name" value="UPF0303 PROTEIN YBR137W"/>
    <property type="match status" value="1"/>
</dbReference>
<evidence type="ECO:0000313" key="3">
    <source>
        <dbReference type="EMBL" id="NGY59887.1"/>
    </source>
</evidence>
<accession>A0A7C9RQA0</accession>
<proteinExistence type="inferred from homology"/>
<feature type="region of interest" description="Disordered" evidence="2">
    <location>
        <begin position="30"/>
        <end position="55"/>
    </location>
</feature>